<dbReference type="Gene3D" id="3.30.1240.10">
    <property type="match status" value="1"/>
</dbReference>
<dbReference type="InterPro" id="IPR006379">
    <property type="entry name" value="HAD-SF_hydro_IIB"/>
</dbReference>
<dbReference type="InterPro" id="IPR023214">
    <property type="entry name" value="HAD_sf"/>
</dbReference>
<dbReference type="SFLD" id="SFLDG01140">
    <property type="entry name" value="C2.B:_Phosphomannomutase_and_P"/>
    <property type="match status" value="1"/>
</dbReference>
<evidence type="ECO:0000313" key="1">
    <source>
        <dbReference type="EMBL" id="MPM39859.1"/>
    </source>
</evidence>
<dbReference type="EMBL" id="VSSQ01008792">
    <property type="protein sequence ID" value="MPM39859.1"/>
    <property type="molecule type" value="Genomic_DNA"/>
</dbReference>
<dbReference type="PANTHER" id="PTHR10000:SF23">
    <property type="entry name" value="5-AMINO-6-(5-PHOSPHO-D-RIBITYLAMINO)URACIL PHOSPHATASE YITU"/>
    <property type="match status" value="1"/>
</dbReference>
<dbReference type="AlphaFoldDB" id="A0A644ZGD5"/>
<protein>
    <submittedName>
        <fullName evidence="1">5-amino-6-(5-phospho-D-ribitylamino)uracil phosphatase YitU</fullName>
        <ecNumber evidence="1">3.1.3.104</ecNumber>
    </submittedName>
</protein>
<sequence length="263" mass="29253">MDKKVKLIITDLDQTLLKGDKSVSEFTLETLKKCKEKGISIAIATARSDRAAKRYIDLIKPDIVITNGGALGKHNDEVIYKSMLSPSTSDELIKECVQHADFEYVSVVTEAGNYSNSRDLLESGGSYNNVAYNNFEISLNCPTFKITVEAYNKKSALELASKYSECSFLTYTGENLCRFAHKDATKDYAIIKLAEHLNIDLSQIAAFGDDHNDIGMIKTCGYGVAVSNAIEEVRQVATHITYSNEEDGVARFIQENFLFRKKA</sequence>
<keyword evidence="1" id="KW-0378">Hydrolase</keyword>
<dbReference type="SUPFAM" id="SSF56784">
    <property type="entry name" value="HAD-like"/>
    <property type="match status" value="1"/>
</dbReference>
<dbReference type="SFLD" id="SFLDS00003">
    <property type="entry name" value="Haloacid_Dehalogenase"/>
    <property type="match status" value="1"/>
</dbReference>
<dbReference type="GO" id="GO:0000287">
    <property type="term" value="F:magnesium ion binding"/>
    <property type="evidence" value="ECO:0007669"/>
    <property type="project" value="TreeGrafter"/>
</dbReference>
<accession>A0A644ZGD5</accession>
<proteinExistence type="predicted"/>
<reference evidence="1" key="1">
    <citation type="submission" date="2019-08" db="EMBL/GenBank/DDBJ databases">
        <authorList>
            <person name="Kucharzyk K."/>
            <person name="Murdoch R.W."/>
            <person name="Higgins S."/>
            <person name="Loffler F."/>
        </authorList>
    </citation>
    <scope>NUCLEOTIDE SEQUENCE</scope>
</reference>
<gene>
    <name evidence="1" type="primary">yitU_2</name>
    <name evidence="1" type="ORF">SDC9_86495</name>
</gene>
<dbReference type="Pfam" id="PF08282">
    <property type="entry name" value="Hydrolase_3"/>
    <property type="match status" value="1"/>
</dbReference>
<dbReference type="NCBIfam" id="TIGR01484">
    <property type="entry name" value="HAD-SF-IIB"/>
    <property type="match status" value="1"/>
</dbReference>
<dbReference type="EC" id="3.1.3.104" evidence="1"/>
<dbReference type="Gene3D" id="3.40.50.1000">
    <property type="entry name" value="HAD superfamily/HAD-like"/>
    <property type="match status" value="1"/>
</dbReference>
<organism evidence="1">
    <name type="scientific">bioreactor metagenome</name>
    <dbReference type="NCBI Taxonomy" id="1076179"/>
    <lineage>
        <taxon>unclassified sequences</taxon>
        <taxon>metagenomes</taxon>
        <taxon>ecological metagenomes</taxon>
    </lineage>
</organism>
<dbReference type="GO" id="GO:0005829">
    <property type="term" value="C:cytosol"/>
    <property type="evidence" value="ECO:0007669"/>
    <property type="project" value="TreeGrafter"/>
</dbReference>
<dbReference type="InterPro" id="IPR000150">
    <property type="entry name" value="Cof"/>
</dbReference>
<dbReference type="GO" id="GO:0043726">
    <property type="term" value="F:5-amino-6-(5-phosphoribitylamino)uracil phosphatase activity"/>
    <property type="evidence" value="ECO:0007669"/>
    <property type="project" value="UniProtKB-EC"/>
</dbReference>
<dbReference type="InterPro" id="IPR036412">
    <property type="entry name" value="HAD-like_sf"/>
</dbReference>
<dbReference type="PANTHER" id="PTHR10000">
    <property type="entry name" value="PHOSPHOSERINE PHOSPHATASE"/>
    <property type="match status" value="1"/>
</dbReference>
<dbReference type="NCBIfam" id="TIGR00099">
    <property type="entry name" value="Cof-subfamily"/>
    <property type="match status" value="1"/>
</dbReference>
<name>A0A644ZGD5_9ZZZZ</name>
<comment type="caution">
    <text evidence="1">The sequence shown here is derived from an EMBL/GenBank/DDBJ whole genome shotgun (WGS) entry which is preliminary data.</text>
</comment>